<dbReference type="Gene3D" id="3.40.50.620">
    <property type="entry name" value="HUPs"/>
    <property type="match status" value="1"/>
</dbReference>
<reference evidence="2" key="1">
    <citation type="submission" date="2016-01" db="EMBL/GenBank/DDBJ databases">
        <authorList>
            <person name="Peeters Charlotte."/>
        </authorList>
    </citation>
    <scope>NUCLEOTIDE SEQUENCE [LARGE SCALE GENOMIC DNA]</scope>
</reference>
<proteinExistence type="predicted"/>
<sequence>MEQEILSKMEAAISVMQRYIEQGHSLSCAYSGGKDSTCTLVLMLEAITHHVQSADTTIENPIIANFLHSVLDELQLHIEASVLPVQVHVTTPSLASQFVVSTIGRGTLVRIPENGVRDGRRTRACADYVARQV</sequence>
<keyword evidence="2" id="KW-1185">Reference proteome</keyword>
<dbReference type="EMBL" id="FCOI02000055">
    <property type="protein sequence ID" value="SAK98423.1"/>
    <property type="molecule type" value="Genomic_DNA"/>
</dbReference>
<dbReference type="STRING" id="1777137.AWB76_07528"/>
<gene>
    <name evidence="1" type="ORF">AWB76_07528</name>
</gene>
<evidence type="ECO:0008006" key="3">
    <source>
        <dbReference type="Google" id="ProtNLM"/>
    </source>
</evidence>
<dbReference type="InterPro" id="IPR014729">
    <property type="entry name" value="Rossmann-like_a/b/a_fold"/>
</dbReference>
<organism evidence="1 2">
    <name type="scientific">Caballeronia temeraria</name>
    <dbReference type="NCBI Taxonomy" id="1777137"/>
    <lineage>
        <taxon>Bacteria</taxon>
        <taxon>Pseudomonadati</taxon>
        <taxon>Pseudomonadota</taxon>
        <taxon>Betaproteobacteria</taxon>
        <taxon>Burkholderiales</taxon>
        <taxon>Burkholderiaceae</taxon>
        <taxon>Caballeronia</taxon>
    </lineage>
</organism>
<dbReference type="SUPFAM" id="SSF52402">
    <property type="entry name" value="Adenine nucleotide alpha hydrolases-like"/>
    <property type="match status" value="1"/>
</dbReference>
<evidence type="ECO:0000313" key="2">
    <source>
        <dbReference type="Proteomes" id="UP000054624"/>
    </source>
</evidence>
<dbReference type="RefSeq" id="WP_208606660.1">
    <property type="nucleotide sequence ID" value="NZ_FCOI02000055.1"/>
</dbReference>
<dbReference type="Proteomes" id="UP000054624">
    <property type="component" value="Unassembled WGS sequence"/>
</dbReference>
<protein>
    <recommendedName>
        <fullName evidence="3">Phosphoadenosine phosphosulphate reductase domain-containing protein</fullName>
    </recommendedName>
</protein>
<evidence type="ECO:0000313" key="1">
    <source>
        <dbReference type="EMBL" id="SAK98423.1"/>
    </source>
</evidence>
<accession>A0A158DV65</accession>
<name>A0A158DV65_9BURK</name>
<dbReference type="AlphaFoldDB" id="A0A158DV65"/>